<evidence type="ECO:0000313" key="3">
    <source>
        <dbReference type="Proteomes" id="UP000461443"/>
    </source>
</evidence>
<feature type="transmembrane region" description="Helical" evidence="1">
    <location>
        <begin position="6"/>
        <end position="24"/>
    </location>
</feature>
<keyword evidence="1" id="KW-0812">Transmembrane</keyword>
<dbReference type="Proteomes" id="UP000461443">
    <property type="component" value="Unassembled WGS sequence"/>
</dbReference>
<keyword evidence="1" id="KW-0472">Membrane</keyword>
<dbReference type="EMBL" id="WUBS01000003">
    <property type="protein sequence ID" value="NDL62288.1"/>
    <property type="molecule type" value="Genomic_DNA"/>
</dbReference>
<protein>
    <submittedName>
        <fullName evidence="2">Uncharacterized protein</fullName>
    </submittedName>
</protein>
<keyword evidence="1" id="KW-1133">Transmembrane helix</keyword>
<name>A0A845SHZ8_9GAMM</name>
<dbReference type="AlphaFoldDB" id="A0A845SHZ8"/>
<keyword evidence="3" id="KW-1185">Reference proteome</keyword>
<comment type="caution">
    <text evidence="2">The sequence shown here is derived from an EMBL/GenBank/DDBJ whole genome shotgun (WGS) entry which is preliminary data.</text>
</comment>
<sequence>MHTLIIVMVGLVLLGLFAYSAHFIGRPAVSTAVKAFIVVWLVISLANLAVGVFRAGYTLLEELPIFALVLGIPAVVALLVLLVRR</sequence>
<organism evidence="2 3">
    <name type="scientific">Acerihabitans arboris</name>
    <dbReference type="NCBI Taxonomy" id="2691583"/>
    <lineage>
        <taxon>Bacteria</taxon>
        <taxon>Pseudomonadati</taxon>
        <taxon>Pseudomonadota</taxon>
        <taxon>Gammaproteobacteria</taxon>
        <taxon>Enterobacterales</taxon>
        <taxon>Pectobacteriaceae</taxon>
        <taxon>Acerihabitans</taxon>
    </lineage>
</organism>
<evidence type="ECO:0000313" key="2">
    <source>
        <dbReference type="EMBL" id="NDL62288.1"/>
    </source>
</evidence>
<feature type="transmembrane region" description="Helical" evidence="1">
    <location>
        <begin position="63"/>
        <end position="83"/>
    </location>
</feature>
<evidence type="ECO:0000256" key="1">
    <source>
        <dbReference type="SAM" id="Phobius"/>
    </source>
</evidence>
<feature type="transmembrane region" description="Helical" evidence="1">
    <location>
        <begin position="36"/>
        <end position="57"/>
    </location>
</feature>
<proteinExistence type="predicted"/>
<reference evidence="2 3" key="1">
    <citation type="submission" date="2019-12" db="EMBL/GenBank/DDBJ databases">
        <authorList>
            <person name="Lee S.D."/>
        </authorList>
    </citation>
    <scope>NUCLEOTIDE SEQUENCE [LARGE SCALE GENOMIC DNA]</scope>
    <source>
        <strain evidence="2 3">SAP-6</strain>
    </source>
</reference>
<gene>
    <name evidence="2" type="ORF">GRH90_05910</name>
</gene>
<dbReference type="RefSeq" id="WP_162364997.1">
    <property type="nucleotide sequence ID" value="NZ_WUBS01000003.1"/>
</dbReference>
<accession>A0A845SHZ8</accession>
<reference evidence="2 3" key="2">
    <citation type="submission" date="2020-02" db="EMBL/GenBank/DDBJ databases">
        <title>The new genus of Enterobacteriales.</title>
        <authorList>
            <person name="Kim I.S."/>
        </authorList>
    </citation>
    <scope>NUCLEOTIDE SEQUENCE [LARGE SCALE GENOMIC DNA]</scope>
    <source>
        <strain evidence="2 3">SAP-6</strain>
    </source>
</reference>